<evidence type="ECO:0000256" key="1">
    <source>
        <dbReference type="ARBA" id="ARBA00022679"/>
    </source>
</evidence>
<reference evidence="4" key="1">
    <citation type="submission" date="2018-10" db="EMBL/GenBank/DDBJ databases">
        <title>FDA dAtabase for Regulatory Grade micrObial Sequences (FDA-ARGOS): Supporting development and validation of Infectious Disease Dx tests.</title>
        <authorList>
            <person name="Kerrigan L."/>
            <person name="Tallon L."/>
            <person name="Sadzewicz L."/>
            <person name="Sengamalay N."/>
            <person name="Ott S."/>
            <person name="Godinez A."/>
            <person name="Nagaraj S."/>
            <person name="Vavikolanu K."/>
            <person name="Nadendla S."/>
            <person name="George J."/>
            <person name="Sichtig H."/>
        </authorList>
    </citation>
    <scope>NUCLEOTIDE SEQUENCE [LARGE SCALE GENOMIC DNA]</scope>
    <source>
        <strain evidence="4">FDAARGOS_311</strain>
    </source>
</reference>
<proteinExistence type="predicted"/>
<sequence length="467" mass="51050">MEQHDDTRSPTLNTPPNFEPFTLSALDHIVPPLHLFAYLTFKLNSPSDAIAVLQNGISRLLHALPFLSGNIVTIEELNGKKNTMQITPADASTMHQSPMLKVALHAAETSAVERDDVQHADFVPIPIHLPTTDPSPVLRFQANMMTDGLVLCVTFDHRMTDGLGVLAILDSLAACCRGDSALTDMAAQLQKKQQLASIRSLTPYNIQDKFQAEPKIPFSPVSRRFALSPEKISMLKKKCNSMTSTSSGQTSNPNLTNVDILTALIWISITRAKQASSPSTPKGALSTLSSAVELRSILHPKLGTYIGNALMAAKSVLSTHSTSYKSPDPIADIPLIHEVALQIRNEIRNITAEQATCYVSQINTLDDWSSFQAQWPDLVVSSIRHFDLYGLNFGSMLGPVANLDMPDPRVSGVCWVMPARPGSGGARKTPLWELRVVLEEPVMECLKREPLLCWASDISRTIGASKL</sequence>
<dbReference type="VEuPathDB" id="FungiDB:ATCC64974_36770"/>
<dbReference type="InterPro" id="IPR023213">
    <property type="entry name" value="CAT-like_dom_sf"/>
</dbReference>
<dbReference type="PANTHER" id="PTHR31896">
    <property type="entry name" value="FAMILY REGULATORY PROTEIN, PUTATIVE (AFU_ORTHOLOGUE AFUA_3G14730)-RELATED"/>
    <property type="match status" value="1"/>
</dbReference>
<name>A0A254U8A7_ASPNG</name>
<keyword evidence="1" id="KW-0808">Transferase</keyword>
<evidence type="ECO:0000256" key="2">
    <source>
        <dbReference type="ARBA" id="ARBA00023315"/>
    </source>
</evidence>
<dbReference type="VEuPathDB" id="FungiDB:M747DRAFT_298230"/>
<dbReference type="eggNOG" id="ENOG502RS2N">
    <property type="taxonomic scope" value="Eukaryota"/>
</dbReference>
<dbReference type="Pfam" id="PF02458">
    <property type="entry name" value="Transferase"/>
    <property type="match status" value="1"/>
</dbReference>
<keyword evidence="2" id="KW-0012">Acyltransferase</keyword>
<organism evidence="3 4">
    <name type="scientific">Aspergillus niger</name>
    <dbReference type="NCBI Taxonomy" id="5061"/>
    <lineage>
        <taxon>Eukaryota</taxon>
        <taxon>Fungi</taxon>
        <taxon>Dikarya</taxon>
        <taxon>Ascomycota</taxon>
        <taxon>Pezizomycotina</taxon>
        <taxon>Eurotiomycetes</taxon>
        <taxon>Eurotiomycetidae</taxon>
        <taxon>Eurotiales</taxon>
        <taxon>Aspergillaceae</taxon>
        <taxon>Aspergillus</taxon>
        <taxon>Aspergillus subgen. Circumdati</taxon>
    </lineage>
</organism>
<dbReference type="Gene3D" id="3.30.559.10">
    <property type="entry name" value="Chloramphenicol acetyltransferase-like domain"/>
    <property type="match status" value="2"/>
</dbReference>
<dbReference type="VEuPathDB" id="FungiDB:ASPNIDRAFT2_1163375"/>
<gene>
    <name evidence="3" type="ORF">CAN33_0019900</name>
</gene>
<dbReference type="InterPro" id="IPR051283">
    <property type="entry name" value="Sec_Metabolite_Acyltrans"/>
</dbReference>
<dbReference type="Proteomes" id="UP000197666">
    <property type="component" value="Unassembled WGS sequence"/>
</dbReference>
<accession>A0A254U8A7</accession>
<dbReference type="GO" id="GO:0016746">
    <property type="term" value="F:acyltransferase activity"/>
    <property type="evidence" value="ECO:0007669"/>
    <property type="project" value="UniProtKB-KW"/>
</dbReference>
<dbReference type="EMBL" id="NKJJ02000010">
    <property type="protein sequence ID" value="TPR06135.1"/>
    <property type="molecule type" value="Genomic_DNA"/>
</dbReference>
<comment type="caution">
    <text evidence="3">The sequence shown here is derived from an EMBL/GenBank/DDBJ whole genome shotgun (WGS) entry which is preliminary data.</text>
</comment>
<protein>
    <submittedName>
        <fullName evidence="3">Ankyrin repeats (3 copies) family protein</fullName>
    </submittedName>
</protein>
<dbReference type="VEuPathDB" id="FungiDB:An12g05630"/>
<evidence type="ECO:0000313" key="4">
    <source>
        <dbReference type="Proteomes" id="UP000197666"/>
    </source>
</evidence>
<dbReference type="PANTHER" id="PTHR31896:SF64">
    <property type="entry name" value="TRICHOTHECENE 3-O-ACETYLTRANSFERASE"/>
    <property type="match status" value="1"/>
</dbReference>
<dbReference type="AlphaFoldDB" id="A0A254U8A7"/>
<evidence type="ECO:0000313" key="3">
    <source>
        <dbReference type="EMBL" id="TPR06135.1"/>
    </source>
</evidence>